<dbReference type="STRING" id="525367.HMPREF0556_10619"/>
<evidence type="ECO:0000256" key="4">
    <source>
        <dbReference type="ARBA" id="ARBA00022475"/>
    </source>
</evidence>
<dbReference type="PROSITE" id="PS50928">
    <property type="entry name" value="ABC_TM1"/>
    <property type="match status" value="1"/>
</dbReference>
<dbReference type="SUPFAM" id="SSF160964">
    <property type="entry name" value="MalF N-terminal region-like"/>
    <property type="match status" value="1"/>
</dbReference>
<feature type="transmembrane region" description="Helical" evidence="10">
    <location>
        <begin position="310"/>
        <end position="335"/>
    </location>
</feature>
<feature type="transmembrane region" description="Helical" evidence="10">
    <location>
        <begin position="91"/>
        <end position="112"/>
    </location>
</feature>
<keyword evidence="5 11" id="KW-0762">Sugar transport</keyword>
<comment type="similarity">
    <text evidence="2 11">Belongs to the binding-protein-dependent transport system permease family. MalFG subfamily.</text>
</comment>
<dbReference type="SUPFAM" id="SSF161098">
    <property type="entry name" value="MetI-like"/>
    <property type="match status" value="1"/>
</dbReference>
<keyword evidence="4 11" id="KW-1003">Cell membrane</keyword>
<dbReference type="HOGENOM" id="CLU_016047_0_3_9"/>
<evidence type="ECO:0000256" key="6">
    <source>
        <dbReference type="ARBA" id="ARBA00022692"/>
    </source>
</evidence>
<dbReference type="EMBL" id="ACCR02000003">
    <property type="protein sequence ID" value="EFI84066.1"/>
    <property type="molecule type" value="Genomic_DNA"/>
</dbReference>
<evidence type="ECO:0000256" key="9">
    <source>
        <dbReference type="ARBA" id="ARBA00023136"/>
    </source>
</evidence>
<gene>
    <name evidence="13" type="primary">malC</name>
    <name evidence="13" type="ORF">HMPREF0556_10619</name>
</gene>
<evidence type="ECO:0000313" key="14">
    <source>
        <dbReference type="Proteomes" id="UP000010119"/>
    </source>
</evidence>
<dbReference type="CDD" id="cd06261">
    <property type="entry name" value="TM_PBP2"/>
    <property type="match status" value="1"/>
</dbReference>
<dbReference type="Gene3D" id="1.10.3720.10">
    <property type="entry name" value="MetI-like"/>
    <property type="match status" value="1"/>
</dbReference>
<comment type="subcellular location">
    <subcellularLocation>
        <location evidence="1 10">Cell membrane</location>
        <topology evidence="1 10">Multi-pass membrane protein</topology>
    </subcellularLocation>
</comment>
<evidence type="ECO:0000256" key="1">
    <source>
        <dbReference type="ARBA" id="ARBA00004651"/>
    </source>
</evidence>
<feature type="transmembrane region" description="Helical" evidence="10">
    <location>
        <begin position="248"/>
        <end position="268"/>
    </location>
</feature>
<dbReference type="InterPro" id="IPR000515">
    <property type="entry name" value="MetI-like"/>
</dbReference>
<reference evidence="13" key="1">
    <citation type="submission" date="2010-06" db="EMBL/GenBank/DDBJ databases">
        <authorList>
            <person name="Muzny D."/>
            <person name="Qin X."/>
            <person name="Buhay C."/>
            <person name="Dugan-Rocha S."/>
            <person name="Ding Y."/>
            <person name="Chen G."/>
            <person name="Hawes A."/>
            <person name="Holder M."/>
            <person name="Jhangiani S."/>
            <person name="Johnson A."/>
            <person name="Khan Z."/>
            <person name="Li Z."/>
            <person name="Liu W."/>
            <person name="Liu X."/>
            <person name="Perez L."/>
            <person name="Shen H."/>
            <person name="Wang Q."/>
            <person name="Watt J."/>
            <person name="Xi L."/>
            <person name="Xin Y."/>
            <person name="Zhou J."/>
            <person name="Deng J."/>
            <person name="Jiang H."/>
            <person name="Liu Y."/>
            <person name="Qu J."/>
            <person name="Song X.-Z."/>
            <person name="Zhang L."/>
            <person name="Villasana D."/>
            <person name="Johnson A."/>
            <person name="Liu J."/>
            <person name="Liyanage D."/>
            <person name="Lorensuhewa L."/>
            <person name="Robinson T."/>
            <person name="Song A."/>
            <person name="Song B.-B."/>
            <person name="Dinh H."/>
            <person name="Thornton R."/>
            <person name="Coyle M."/>
            <person name="Francisco L."/>
            <person name="Jackson L."/>
            <person name="Javaid M."/>
            <person name="Korchina V."/>
            <person name="Kovar C."/>
            <person name="Mata R."/>
            <person name="Mathew T."/>
            <person name="Ngo R."/>
            <person name="Nguyen L."/>
            <person name="Nguyen N."/>
            <person name="Okwuonu G."/>
            <person name="Ongeri F."/>
            <person name="Pham C."/>
            <person name="Simmons D."/>
            <person name="Wilczek-Boney K."/>
            <person name="Hale W."/>
            <person name="Jakkamsetti A."/>
            <person name="Pham P."/>
            <person name="Ruth R."/>
            <person name="San Lucas F."/>
            <person name="Warren J."/>
            <person name="Zhang J."/>
            <person name="Zhao Z."/>
            <person name="Zhou C."/>
            <person name="Zhu D."/>
            <person name="Lee S."/>
            <person name="Bess C."/>
            <person name="Blankenburg K."/>
            <person name="Forbes L."/>
            <person name="Fu Q."/>
            <person name="Gubbala S."/>
            <person name="Hirani K."/>
            <person name="Jayaseelan J.C."/>
            <person name="Lara F."/>
            <person name="Munidasa M."/>
            <person name="Palculict T."/>
            <person name="Patil S."/>
            <person name="Pu L.-L."/>
            <person name="Saada N."/>
            <person name="Tang L."/>
            <person name="Weissenberger G."/>
            <person name="Zhu Y."/>
            <person name="Hemphill L."/>
            <person name="Shang Y."/>
            <person name="Youmans B."/>
            <person name="Ayvaz T."/>
            <person name="Ross M."/>
            <person name="Santibanez J."/>
            <person name="Aqrawi P."/>
            <person name="Gross S."/>
            <person name="Joshi V."/>
            <person name="Fowler G."/>
            <person name="Nazareth L."/>
            <person name="Reid J."/>
            <person name="Worley K."/>
            <person name="Petrosino J."/>
            <person name="Highlander S."/>
            <person name="Gibbs R."/>
        </authorList>
    </citation>
    <scope>NUCLEOTIDE SEQUENCE [LARGE SCALE GENOMIC DNA]</scope>
    <source>
        <strain evidence="13">DSM 20601</strain>
    </source>
</reference>
<name>D7UWK8_LISGR</name>
<comment type="caution">
    <text evidence="13">The sequence shown here is derived from an EMBL/GenBank/DDBJ whole genome shotgun (WGS) entry which is preliminary data.</text>
</comment>
<feature type="domain" description="ABC transmembrane type-1" evidence="12">
    <location>
        <begin position="213"/>
        <end position="440"/>
    </location>
</feature>
<sequence>MIDRGLTQSLSTYFRNEERQVMGEHKKSIKKAMLLSIIPGLGQFYNQQKLKGILFLAVFLAFVVEMAVRGISSLQGLITLGVTPVIDNSMFLMIEGTLQLLITIIFIGFYFINIRDAKIVALHWNQGREINQSAKAILRNVLDGGFPYLLTLPAYVLMIFIIVFPVLVTVFIAFTNYDFYHIPPAGLIDWVGVKNFFNIFFLSSYRATFSSVFIWTVIWTLCATTLQIILGIATAVIANQSFIKGKRFFGVIFLLPWAVPAFISILSFSNIFNDSAGAINTQVIPLLNHLPFVDIPSIAWKTDPFWTKTAIIMIQGWLGFPYIYVMVTGILQSIPHELYEAAKIDGANAWNRFRKITFPMVMFVAAPIFITQYTGNFNNFSMIYLFNKGGPGSVGGGAGSTDILISWIFKLTTGSSPQYSVAAAVTLLISIIVIAISLLIFRKSNAFKVGD</sequence>
<evidence type="ECO:0000256" key="11">
    <source>
        <dbReference type="RuleBase" id="RU367050"/>
    </source>
</evidence>
<keyword evidence="9 10" id="KW-0472">Membrane</keyword>
<keyword evidence="8" id="KW-0346">Stress response</keyword>
<feature type="transmembrane region" description="Helical" evidence="10">
    <location>
        <begin position="148"/>
        <end position="174"/>
    </location>
</feature>
<dbReference type="PANTHER" id="PTHR47314">
    <property type="entry name" value="MALTOSE/MALTODEXTRIN TRANSPORT SYSTEM PERMEASE PROTEIN MALF"/>
    <property type="match status" value="1"/>
</dbReference>
<feature type="transmembrane region" description="Helical" evidence="10">
    <location>
        <begin position="419"/>
        <end position="441"/>
    </location>
</feature>
<dbReference type="GO" id="GO:0042956">
    <property type="term" value="P:maltodextrin transmembrane transport"/>
    <property type="evidence" value="ECO:0007669"/>
    <property type="project" value="TreeGrafter"/>
</dbReference>
<dbReference type="eggNOG" id="COG1175">
    <property type="taxonomic scope" value="Bacteria"/>
</dbReference>
<evidence type="ECO:0000256" key="8">
    <source>
        <dbReference type="ARBA" id="ARBA00023016"/>
    </source>
</evidence>
<keyword evidence="3 10" id="KW-0813">Transport</keyword>
<feature type="transmembrane region" description="Helical" evidence="10">
    <location>
        <begin position="356"/>
        <end position="375"/>
    </location>
</feature>
<dbReference type="AlphaFoldDB" id="D7UWK8"/>
<accession>D7UWK8</accession>
<proteinExistence type="inferred from homology"/>
<evidence type="ECO:0000256" key="7">
    <source>
        <dbReference type="ARBA" id="ARBA00022989"/>
    </source>
</evidence>
<organism evidence="13 14">
    <name type="scientific">Listeria grayi DSM 20601</name>
    <dbReference type="NCBI Taxonomy" id="525367"/>
    <lineage>
        <taxon>Bacteria</taxon>
        <taxon>Bacillati</taxon>
        <taxon>Bacillota</taxon>
        <taxon>Bacilli</taxon>
        <taxon>Bacillales</taxon>
        <taxon>Listeriaceae</taxon>
        <taxon>Listeria</taxon>
    </lineage>
</organism>
<dbReference type="InterPro" id="IPR035906">
    <property type="entry name" value="MetI-like_sf"/>
</dbReference>
<dbReference type="InterPro" id="IPR035277">
    <property type="entry name" value="MalF_N"/>
</dbReference>
<dbReference type="Gene3D" id="1.20.58.370">
    <property type="entry name" value="MalF N-terminal region-like"/>
    <property type="match status" value="1"/>
</dbReference>
<evidence type="ECO:0000256" key="10">
    <source>
        <dbReference type="RuleBase" id="RU363032"/>
    </source>
</evidence>
<keyword evidence="7 10" id="KW-1133">Transmembrane helix</keyword>
<evidence type="ECO:0000313" key="13">
    <source>
        <dbReference type="EMBL" id="EFI84066.1"/>
    </source>
</evidence>
<comment type="function">
    <text evidence="11">Part of the ABC transporter complex MalEFGK involved in maltose/maltodextrin import. Probably responsible for the translocation of the substrate across the membrane.</text>
</comment>
<keyword evidence="14" id="KW-1185">Reference proteome</keyword>
<keyword evidence="6 10" id="KW-0812">Transmembrane</keyword>
<dbReference type="PANTHER" id="PTHR47314:SF1">
    <property type="entry name" value="MALTOSE_MALTODEXTRIN TRANSPORT SYSTEM PERMEASE PROTEIN MALF"/>
    <property type="match status" value="1"/>
</dbReference>
<dbReference type="GO" id="GO:1990060">
    <property type="term" value="C:maltose transport complex"/>
    <property type="evidence" value="ECO:0007669"/>
    <property type="project" value="TreeGrafter"/>
</dbReference>
<protein>
    <recommendedName>
        <fullName evidence="11">Maltose/maltodextrin transport system permease protein</fullName>
    </recommendedName>
</protein>
<dbReference type="Proteomes" id="UP000010119">
    <property type="component" value="Unassembled WGS sequence"/>
</dbReference>
<dbReference type="GO" id="GO:0015423">
    <property type="term" value="F:ABC-type maltose transporter activity"/>
    <property type="evidence" value="ECO:0007669"/>
    <property type="project" value="TreeGrafter"/>
</dbReference>
<evidence type="ECO:0000259" key="12">
    <source>
        <dbReference type="PROSITE" id="PS50928"/>
    </source>
</evidence>
<dbReference type="Pfam" id="PF00528">
    <property type="entry name" value="BPD_transp_1"/>
    <property type="match status" value="1"/>
</dbReference>
<dbReference type="FunFam" id="1.10.3720.10:FF:000036">
    <property type="entry name" value="Maltodextrin ABC transporter, permease protein"/>
    <property type="match status" value="1"/>
</dbReference>
<evidence type="ECO:0000256" key="5">
    <source>
        <dbReference type="ARBA" id="ARBA00022597"/>
    </source>
</evidence>
<evidence type="ECO:0000256" key="3">
    <source>
        <dbReference type="ARBA" id="ARBA00022448"/>
    </source>
</evidence>
<evidence type="ECO:0000256" key="2">
    <source>
        <dbReference type="ARBA" id="ARBA00009047"/>
    </source>
</evidence>
<feature type="transmembrane region" description="Helical" evidence="10">
    <location>
        <begin position="53"/>
        <end position="71"/>
    </location>
</feature>
<feature type="transmembrane region" description="Helical" evidence="10">
    <location>
        <begin position="212"/>
        <end position="236"/>
    </location>
</feature>